<name>A0A3Q0J636_DIACI</name>
<dbReference type="SUPFAM" id="SSF46938">
    <property type="entry name" value="CRAL/TRIO N-terminal domain"/>
    <property type="match status" value="1"/>
</dbReference>
<protein>
    <submittedName>
        <fullName evidence="3">Uncharacterized protein LOC103515937</fullName>
    </submittedName>
</protein>
<dbReference type="CDD" id="cd00170">
    <property type="entry name" value="SEC14"/>
    <property type="match status" value="2"/>
</dbReference>
<dbReference type="PROSITE" id="PS50191">
    <property type="entry name" value="CRAL_TRIO"/>
    <property type="match status" value="2"/>
</dbReference>
<dbReference type="Pfam" id="PF03765">
    <property type="entry name" value="CRAL_TRIO_N"/>
    <property type="match status" value="1"/>
</dbReference>
<dbReference type="SMART" id="SM00516">
    <property type="entry name" value="SEC14"/>
    <property type="match status" value="1"/>
</dbReference>
<proteinExistence type="predicted"/>
<dbReference type="GeneID" id="103515937"/>
<dbReference type="Proteomes" id="UP000079169">
    <property type="component" value="Unplaced"/>
</dbReference>
<dbReference type="PaxDb" id="121845-A0A3Q0J636"/>
<dbReference type="InterPro" id="IPR036273">
    <property type="entry name" value="CRAL/TRIO_N_dom_sf"/>
</dbReference>
<dbReference type="PANTHER" id="PTHR10174:SF226">
    <property type="entry name" value="CLAVESIN-1-LIKE PROTEIN"/>
    <property type="match status" value="1"/>
</dbReference>
<dbReference type="InterPro" id="IPR001251">
    <property type="entry name" value="CRAL-TRIO_dom"/>
</dbReference>
<gene>
    <name evidence="3" type="primary">LOC103515937</name>
</gene>
<dbReference type="InterPro" id="IPR036865">
    <property type="entry name" value="CRAL-TRIO_dom_sf"/>
</dbReference>
<sequence>MTNPMSDITNGLSLDEAQLKGLEELKAKVQEEQPDINLGPDDRIYLRYLHACNFNVQKAYDRVSRYPLKLCSQNNRRPPIDIDRRSRYGVSHSCSCSLSSYQASSNDQPYVRHYQWIEFRRRMLLNAIVSLVFPFLAEESKKNIHFHNSNNNFSSLHKFVNPEALPPEYGGTLDQIDFLKCRTLLTDREEKILGNIVVSEQPCYELSNIDDLWLEATLDEPDTAANGMVFLLDLKGIPYGIMKYLTPTNCRIGARKAELVPLRVMEYHLVNGGMLLNAIVSLVFPFLAEESKKNIHFHNSNNNFSSLHKFVNPEALPPEYGGTLDQIDFLKCRTLLTDREEKILEGFAYGYRSEEKNEDK</sequence>
<dbReference type="KEGG" id="dci:103515937"/>
<dbReference type="Gene3D" id="1.10.8.20">
    <property type="entry name" value="N-terminal domain of phosphatidylinositol transfer protein sec14p"/>
    <property type="match status" value="1"/>
</dbReference>
<accession>A0A3Q0J636</accession>
<feature type="domain" description="CRAL-TRIO" evidence="1">
    <location>
        <begin position="119"/>
        <end position="177"/>
    </location>
</feature>
<dbReference type="SUPFAM" id="SSF52087">
    <property type="entry name" value="CRAL/TRIO domain"/>
    <property type="match status" value="2"/>
</dbReference>
<dbReference type="SMART" id="SM01100">
    <property type="entry name" value="CRAL_TRIO_N"/>
    <property type="match status" value="1"/>
</dbReference>
<keyword evidence="2" id="KW-1185">Reference proteome</keyword>
<dbReference type="RefSeq" id="XP_026683944.1">
    <property type="nucleotide sequence ID" value="XM_026828143.1"/>
</dbReference>
<dbReference type="Gene3D" id="3.40.525.10">
    <property type="entry name" value="CRAL-TRIO lipid binding domain"/>
    <property type="match status" value="2"/>
</dbReference>
<dbReference type="GO" id="GO:1902936">
    <property type="term" value="F:phosphatidylinositol bisphosphate binding"/>
    <property type="evidence" value="ECO:0007669"/>
    <property type="project" value="TreeGrafter"/>
</dbReference>
<dbReference type="PANTHER" id="PTHR10174">
    <property type="entry name" value="ALPHA-TOCOPHEROL TRANSFER PROTEIN-RELATED"/>
    <property type="match status" value="1"/>
</dbReference>
<dbReference type="InterPro" id="IPR011074">
    <property type="entry name" value="CRAL/TRIO_N_dom"/>
</dbReference>
<evidence type="ECO:0000259" key="1">
    <source>
        <dbReference type="PROSITE" id="PS50191"/>
    </source>
</evidence>
<dbReference type="AlphaFoldDB" id="A0A3Q0J636"/>
<feature type="domain" description="CRAL-TRIO" evidence="1">
    <location>
        <begin position="214"/>
        <end position="328"/>
    </location>
</feature>
<evidence type="ECO:0000313" key="3">
    <source>
        <dbReference type="RefSeq" id="XP_026683944.1"/>
    </source>
</evidence>
<dbReference type="STRING" id="121845.A0A3Q0J636"/>
<organism evidence="2 3">
    <name type="scientific">Diaphorina citri</name>
    <name type="common">Asian citrus psyllid</name>
    <dbReference type="NCBI Taxonomy" id="121845"/>
    <lineage>
        <taxon>Eukaryota</taxon>
        <taxon>Metazoa</taxon>
        <taxon>Ecdysozoa</taxon>
        <taxon>Arthropoda</taxon>
        <taxon>Hexapoda</taxon>
        <taxon>Insecta</taxon>
        <taxon>Pterygota</taxon>
        <taxon>Neoptera</taxon>
        <taxon>Paraneoptera</taxon>
        <taxon>Hemiptera</taxon>
        <taxon>Sternorrhyncha</taxon>
        <taxon>Psylloidea</taxon>
        <taxon>Psyllidae</taxon>
        <taxon>Diaphorininae</taxon>
        <taxon>Diaphorina</taxon>
    </lineage>
</organism>
<reference evidence="3" key="1">
    <citation type="submission" date="2025-08" db="UniProtKB">
        <authorList>
            <consortium name="RefSeq"/>
        </authorList>
    </citation>
    <scope>IDENTIFICATION</scope>
</reference>
<evidence type="ECO:0000313" key="2">
    <source>
        <dbReference type="Proteomes" id="UP000079169"/>
    </source>
</evidence>
<dbReference type="Pfam" id="PF00650">
    <property type="entry name" value="CRAL_TRIO"/>
    <property type="match status" value="2"/>
</dbReference>
<dbReference type="GO" id="GO:0016020">
    <property type="term" value="C:membrane"/>
    <property type="evidence" value="ECO:0007669"/>
    <property type="project" value="TreeGrafter"/>
</dbReference>